<name>A0A919B1F2_9ACTN</name>
<dbReference type="RefSeq" id="WP_190129125.1">
    <property type="nucleotide sequence ID" value="NZ_BNBD01000003.1"/>
</dbReference>
<evidence type="ECO:0000313" key="1">
    <source>
        <dbReference type="EMBL" id="GHF38730.1"/>
    </source>
</evidence>
<dbReference type="AlphaFoldDB" id="A0A919B1F2"/>
<protein>
    <submittedName>
        <fullName evidence="1">Uncharacterized protein</fullName>
    </submittedName>
</protein>
<dbReference type="EMBL" id="BNBD01000003">
    <property type="protein sequence ID" value="GHF38730.1"/>
    <property type="molecule type" value="Genomic_DNA"/>
</dbReference>
<sequence length="84" mass="9438">MSLMKRYVEDSDLVRELAREAAQLLRATDRMRALDGAFTACGEAAGKYADPEAVLKRLVREAVFEYGAVRSQHRNAERTPEPVL</sequence>
<accession>A0A919B1F2</accession>
<dbReference type="Proteomes" id="UP000638313">
    <property type="component" value="Unassembled WGS sequence"/>
</dbReference>
<reference evidence="1" key="2">
    <citation type="submission" date="2020-09" db="EMBL/GenBank/DDBJ databases">
        <authorList>
            <person name="Sun Q."/>
            <person name="Ohkuma M."/>
        </authorList>
    </citation>
    <scope>NUCLEOTIDE SEQUENCE</scope>
    <source>
        <strain evidence="1">JCM 4059</strain>
    </source>
</reference>
<comment type="caution">
    <text evidence="1">The sequence shown here is derived from an EMBL/GenBank/DDBJ whole genome shotgun (WGS) entry which is preliminary data.</text>
</comment>
<gene>
    <name evidence="1" type="ORF">GCM10010218_19940</name>
</gene>
<organism evidence="1 2">
    <name type="scientific">Streptomyces mashuensis</name>
    <dbReference type="NCBI Taxonomy" id="33904"/>
    <lineage>
        <taxon>Bacteria</taxon>
        <taxon>Bacillati</taxon>
        <taxon>Actinomycetota</taxon>
        <taxon>Actinomycetes</taxon>
        <taxon>Kitasatosporales</taxon>
        <taxon>Streptomycetaceae</taxon>
        <taxon>Streptomyces</taxon>
    </lineage>
</organism>
<reference evidence="1" key="1">
    <citation type="journal article" date="2014" name="Int. J. Syst. Evol. Microbiol.">
        <title>Complete genome sequence of Corynebacterium casei LMG S-19264T (=DSM 44701T), isolated from a smear-ripened cheese.</title>
        <authorList>
            <consortium name="US DOE Joint Genome Institute (JGI-PGF)"/>
            <person name="Walter F."/>
            <person name="Albersmeier A."/>
            <person name="Kalinowski J."/>
            <person name="Ruckert C."/>
        </authorList>
    </citation>
    <scope>NUCLEOTIDE SEQUENCE</scope>
    <source>
        <strain evidence="1">JCM 4059</strain>
    </source>
</reference>
<evidence type="ECO:0000313" key="2">
    <source>
        <dbReference type="Proteomes" id="UP000638313"/>
    </source>
</evidence>
<proteinExistence type="predicted"/>
<keyword evidence="2" id="KW-1185">Reference proteome</keyword>